<dbReference type="InterPro" id="IPR003788">
    <property type="entry name" value="NDUFAF7"/>
</dbReference>
<reference evidence="3 4" key="1">
    <citation type="submission" date="2021-03" db="EMBL/GenBank/DDBJ databases">
        <title>Genomic and phenotypic characterization of Chloracidobacterium isolates provides evidence for multiple species.</title>
        <authorList>
            <person name="Saini M.K."/>
            <person name="Costas A.M.G."/>
            <person name="Tank M."/>
            <person name="Bryant D.A."/>
        </authorList>
    </citation>
    <scope>NUCLEOTIDE SEQUENCE [LARGE SCALE GENOMIC DNA]</scope>
    <source>
        <strain evidence="3 4">BV2-C</strain>
    </source>
</reference>
<evidence type="ECO:0000313" key="3">
    <source>
        <dbReference type="EMBL" id="QUW01914.1"/>
    </source>
</evidence>
<keyword evidence="4" id="KW-1185">Reference proteome</keyword>
<evidence type="ECO:0000256" key="2">
    <source>
        <dbReference type="ARBA" id="ARBA00022679"/>
    </source>
</evidence>
<organism evidence="3 4">
    <name type="scientific">Chloracidobacterium validum</name>
    <dbReference type="NCBI Taxonomy" id="2821543"/>
    <lineage>
        <taxon>Bacteria</taxon>
        <taxon>Pseudomonadati</taxon>
        <taxon>Acidobacteriota</taxon>
        <taxon>Terriglobia</taxon>
        <taxon>Terriglobales</taxon>
        <taxon>Acidobacteriaceae</taxon>
        <taxon>Chloracidobacterium</taxon>
    </lineage>
</organism>
<dbReference type="SUPFAM" id="SSF53335">
    <property type="entry name" value="S-adenosyl-L-methionine-dependent methyltransferases"/>
    <property type="match status" value="1"/>
</dbReference>
<protein>
    <submittedName>
        <fullName evidence="3">SAM-dependent methyltransferase</fullName>
        <ecNumber evidence="3">2.1.1.-</ecNumber>
    </submittedName>
</protein>
<proteinExistence type="predicted"/>
<dbReference type="PANTHER" id="PTHR12049:SF7">
    <property type="entry name" value="PROTEIN ARGININE METHYLTRANSFERASE NDUFAF7, MITOCHONDRIAL"/>
    <property type="match status" value="1"/>
</dbReference>
<dbReference type="Pfam" id="PF02636">
    <property type="entry name" value="Methyltransf_28"/>
    <property type="match status" value="1"/>
</dbReference>
<keyword evidence="2 3" id="KW-0808">Transferase</keyword>
<dbReference type="EC" id="2.1.1.-" evidence="3"/>
<dbReference type="InterPro" id="IPR038375">
    <property type="entry name" value="NDUFAF7_sf"/>
</dbReference>
<dbReference type="GO" id="GO:0008168">
    <property type="term" value="F:methyltransferase activity"/>
    <property type="evidence" value="ECO:0007669"/>
    <property type="project" value="UniProtKB-KW"/>
</dbReference>
<dbReference type="Proteomes" id="UP000676506">
    <property type="component" value="Chromosome 1"/>
</dbReference>
<dbReference type="GO" id="GO:0032259">
    <property type="term" value="P:methylation"/>
    <property type="evidence" value="ECO:0007669"/>
    <property type="project" value="UniProtKB-KW"/>
</dbReference>
<dbReference type="InterPro" id="IPR029063">
    <property type="entry name" value="SAM-dependent_MTases_sf"/>
</dbReference>
<name>A0ABX8B4L7_9BACT</name>
<accession>A0ABX8B4L7</accession>
<evidence type="ECO:0000313" key="4">
    <source>
        <dbReference type="Proteomes" id="UP000676506"/>
    </source>
</evidence>
<dbReference type="EMBL" id="CP072648">
    <property type="protein sequence ID" value="QUW01914.1"/>
    <property type="molecule type" value="Genomic_DNA"/>
</dbReference>
<sequence>MTPLEQMIRERIRQQGPLTFRDFMATALYDPEHGYYTTPGNRIGRAGDFYTASSVSNHFGRLLARQVRAAWQSLDQPVDFTVVECGAGTGHLAADLLTELQTSEPSCFRQLRYVICESSAAMRAEQAARLAGISAQVAWSELEALADRPITGLLLSNELVDALPVHRLTYRDGQCLEAFVTVSNKRLQLIWETPTQPEAFADYMTKGALALTQDTQYEVALDAVAWLEKAAAALARGYLVTIDYGGTGEYLSGRPSGSLRCFSHHQLSDDVFANIGRQDITADVNFSALINYGMAFGLQTVQLTRQTDYLIKLGLLDMLQETTLMDDTPESLKSRLALKHFLVPGGFGDRFKVLVQVKGENLPAPLPR</sequence>
<dbReference type="PANTHER" id="PTHR12049">
    <property type="entry name" value="PROTEIN ARGININE METHYLTRANSFERASE NDUFAF7, MITOCHONDRIAL"/>
    <property type="match status" value="1"/>
</dbReference>
<dbReference type="Gene3D" id="3.40.50.12710">
    <property type="match status" value="1"/>
</dbReference>
<dbReference type="RefSeq" id="WP_211427806.1">
    <property type="nucleotide sequence ID" value="NZ_CP072648.1"/>
</dbReference>
<keyword evidence="1 3" id="KW-0489">Methyltransferase</keyword>
<gene>
    <name evidence="3" type="ORF">J8C06_05910</name>
</gene>
<evidence type="ECO:0000256" key="1">
    <source>
        <dbReference type="ARBA" id="ARBA00022603"/>
    </source>
</evidence>